<dbReference type="PIRSF" id="PIRSF007663">
    <property type="entry name" value="UCP007663"/>
    <property type="match status" value="1"/>
</dbReference>
<proteinExistence type="predicted"/>
<evidence type="ECO:0000259" key="2">
    <source>
        <dbReference type="Pfam" id="PF21307"/>
    </source>
</evidence>
<evidence type="ECO:0000313" key="5">
    <source>
        <dbReference type="Proteomes" id="UP000239735"/>
    </source>
</evidence>
<dbReference type="InterPro" id="IPR016518">
    <property type="entry name" value="Alpha-L-fucosidase"/>
</dbReference>
<dbReference type="GO" id="GO:0004560">
    <property type="term" value="F:alpha-L-fucosidase activity"/>
    <property type="evidence" value="ECO:0007669"/>
    <property type="project" value="InterPro"/>
</dbReference>
<name>A0A2N9L4C8_9BACT</name>
<dbReference type="Gene3D" id="1.50.10.10">
    <property type="match status" value="1"/>
</dbReference>
<dbReference type="PANTHER" id="PTHR31084:SF0">
    <property type="entry name" value="ALPHA-L-FUCOSIDASE 2"/>
    <property type="match status" value="1"/>
</dbReference>
<dbReference type="InterPro" id="IPR027414">
    <property type="entry name" value="GH95_N_dom"/>
</dbReference>
<accession>A0A2N9L4C8</accession>
<dbReference type="Pfam" id="PF22124">
    <property type="entry name" value="Glyco_hydro_95_cat"/>
    <property type="match status" value="1"/>
</dbReference>
<dbReference type="GO" id="GO:0005975">
    <property type="term" value="P:carbohydrate metabolic process"/>
    <property type="evidence" value="ECO:0007669"/>
    <property type="project" value="InterPro"/>
</dbReference>
<feature type="domain" description="Glycosyl hydrolase family 95 N-terminal" evidence="1">
    <location>
        <begin position="86"/>
        <end position="342"/>
    </location>
</feature>
<dbReference type="Gene3D" id="2.70.98.50">
    <property type="entry name" value="putative glycoside hydrolase family protein from bacillus halodurans"/>
    <property type="match status" value="1"/>
</dbReference>
<evidence type="ECO:0000313" key="4">
    <source>
        <dbReference type="EMBL" id="SPE18100.1"/>
    </source>
</evidence>
<dbReference type="SUPFAM" id="SSF48208">
    <property type="entry name" value="Six-hairpin glycosidases"/>
    <property type="match status" value="1"/>
</dbReference>
<dbReference type="InterPro" id="IPR054363">
    <property type="entry name" value="GH95_cat"/>
</dbReference>
<sequence>MRNNIGPCSQYFCRSLSATVRKKLGLDNLPLGSQWKGVTGRQSQSAFAIAALFCLKGILMRNMFLCSILLLGLATPASVSAADPLLWYQHPAQRWGDALPIGNGRLGGMVFGGVTNERIQLNEDTIWNGKKGDIRLNPNALRALPEIRKLLFEGKPREAEALEDKDMLGIPNRQPMYQPLGDLSIAFSGQDGAVDYRRELNLATGIARITYRVGDATFTREVFSSAPDQVLVVRLTCNKPGRLSFHATLTRSQDSQTATAAPDRVILQGEAIAHTSFWMNPRMTEEKLKAEEANLQSTGVKFRAVLRAVNEGGQVKVSSSDVIVSNADAATLLLVAGTNYRGGDPAQICVRYLLRAAKPYSVLRTTHLVDHEKLFRRVDLELASPTDEVSIESLPIDERLASVRQGHDDPGLAALYFQFGRYLLMGSSRPGTMAANLQGIWNDSMAPPWDSKYTTNINLEMNYWPAEVGNLPETTGPLFDLVKTSMDSGRRTAREMYGAGGFAFHHNIDAWADTAPVDYGYVGVWPMGGAWLALYFWEHYQYGLDRAFLGREAYPVMKEASQFLLDFLIDDGKGHLVTNPSYSPENSYRMADGTIGRQTVGATMDYDIIYTLFHATIDASAILGIDAGYRARLEAALKRIPDLKIGKYGQLQEWSEDYDENEPGVGHVSHLFALFPADEITLRGTPELANAARISLERREQHGAGRSGWPAAWYANLWARLEDGDRAYQRIQNLLSTSSESLLNANSRFFQIDANFGGASGIAQMLLQSHSGIIAFLPALPSAWPEGTFRGLRARGDVEVDASWKDGRAFSAALRPGVAGEFKLRPPHGQRIARIESTGHTVTSIESGGVWQVRLEPHRNYTITFE</sequence>
<feature type="domain" description="Alpha fucosidase A-like C-terminal" evidence="2">
    <location>
        <begin position="768"/>
        <end position="863"/>
    </location>
</feature>
<dbReference type="PANTHER" id="PTHR31084">
    <property type="entry name" value="ALPHA-L-FUCOSIDASE 2"/>
    <property type="match status" value="1"/>
</dbReference>
<dbReference type="InterPro" id="IPR049053">
    <property type="entry name" value="AFCA-like_C"/>
</dbReference>
<dbReference type="InterPro" id="IPR012341">
    <property type="entry name" value="6hp_glycosidase-like_sf"/>
</dbReference>
<dbReference type="Pfam" id="PF14498">
    <property type="entry name" value="Glyco_hyd_65N_2"/>
    <property type="match status" value="1"/>
</dbReference>
<dbReference type="AlphaFoldDB" id="A0A2N9L4C8"/>
<gene>
    <name evidence="4" type="ORF">SBA5_1300001</name>
</gene>
<dbReference type="InterPro" id="IPR008928">
    <property type="entry name" value="6-hairpin_glycosidase_sf"/>
</dbReference>
<evidence type="ECO:0000259" key="3">
    <source>
        <dbReference type="Pfam" id="PF22124"/>
    </source>
</evidence>
<organism evidence="4 5">
    <name type="scientific">Candidatus Sulfuritelmatomonas gaucii</name>
    <dbReference type="NCBI Taxonomy" id="2043161"/>
    <lineage>
        <taxon>Bacteria</taxon>
        <taxon>Pseudomonadati</taxon>
        <taxon>Acidobacteriota</taxon>
        <taxon>Terriglobia</taxon>
        <taxon>Terriglobales</taxon>
        <taxon>Acidobacteriaceae</taxon>
        <taxon>Candidatus Sulfuritelmatomonas</taxon>
    </lineage>
</organism>
<dbReference type="EMBL" id="OKRB01000036">
    <property type="protein sequence ID" value="SPE18100.1"/>
    <property type="molecule type" value="Genomic_DNA"/>
</dbReference>
<protein>
    <submittedName>
        <fullName evidence="4">Uncharacterized protein</fullName>
    </submittedName>
</protein>
<dbReference type="Pfam" id="PF21307">
    <property type="entry name" value="Glyco_hydro_95_C"/>
    <property type="match status" value="1"/>
</dbReference>
<reference evidence="5" key="1">
    <citation type="submission" date="2018-02" db="EMBL/GenBank/DDBJ databases">
        <authorList>
            <person name="Hausmann B."/>
        </authorList>
    </citation>
    <scope>NUCLEOTIDE SEQUENCE [LARGE SCALE GENOMIC DNA]</scope>
    <source>
        <strain evidence="5">Peat soil MAG SbA5</strain>
    </source>
</reference>
<dbReference type="Proteomes" id="UP000239735">
    <property type="component" value="Unassembled WGS sequence"/>
</dbReference>
<feature type="domain" description="Glycosyl hydrolase family 95 catalytic" evidence="3">
    <location>
        <begin position="360"/>
        <end position="766"/>
    </location>
</feature>
<evidence type="ECO:0000259" key="1">
    <source>
        <dbReference type="Pfam" id="PF14498"/>
    </source>
</evidence>